<evidence type="ECO:0000313" key="4">
    <source>
        <dbReference type="Proteomes" id="UP000177382"/>
    </source>
</evidence>
<comment type="caution">
    <text evidence="3">The sequence shown here is derived from an EMBL/GenBank/DDBJ whole genome shotgun (WGS) entry which is preliminary data.</text>
</comment>
<evidence type="ECO:0000256" key="1">
    <source>
        <dbReference type="SAM" id="Phobius"/>
    </source>
</evidence>
<feature type="transmembrane region" description="Helical" evidence="1">
    <location>
        <begin position="323"/>
        <end position="342"/>
    </location>
</feature>
<accession>A0A1F7XLD1</accession>
<proteinExistence type="predicted"/>
<keyword evidence="1" id="KW-0472">Membrane</keyword>
<sequence>MKNNKSISFLIPCLNEAGTILRVIDKANKAAKKYGITNFEILVADNGSTDKSIELIKSYQKARLVRVPVRGYGAALHWGIIAAKGDYVFFADADLSYDFMEIRKFLKFAEGHYDLILGSRYKGRIFEGAMPYLNRYFGTPFLTWLIRIMYGIKTTDCNSGMRLIKKDFYMKLHMRNSGMEWASELILKTALIGGEYAEVPINFYRDRRGSVPHLARWTDGWRHLKAILLIKPNFLFLPTIILLLLALLVFNSSLSISLLFVQLSFALFLSTLAAKLLNFAIDNRKSTMVVFVMRLPLVLLGGAITFLAAFIIVLGIFQPEIELFIVGEAAIFDIWVFLIETIKTHLVNTLPEKA</sequence>
<feature type="transmembrane region" description="Helical" evidence="1">
    <location>
        <begin position="256"/>
        <end position="277"/>
    </location>
</feature>
<dbReference type="Gene3D" id="3.90.550.10">
    <property type="entry name" value="Spore Coat Polysaccharide Biosynthesis Protein SpsA, Chain A"/>
    <property type="match status" value="1"/>
</dbReference>
<dbReference type="CDD" id="cd04179">
    <property type="entry name" value="DPM_DPG-synthase_like"/>
    <property type="match status" value="1"/>
</dbReference>
<feature type="transmembrane region" description="Helical" evidence="1">
    <location>
        <begin position="226"/>
        <end position="250"/>
    </location>
</feature>
<keyword evidence="1" id="KW-0812">Transmembrane</keyword>
<dbReference type="InterPro" id="IPR050256">
    <property type="entry name" value="Glycosyltransferase_2"/>
</dbReference>
<evidence type="ECO:0000259" key="2">
    <source>
        <dbReference type="Pfam" id="PF00535"/>
    </source>
</evidence>
<dbReference type="STRING" id="1802485.A2V97_00910"/>
<feature type="domain" description="Glycosyltransferase 2-like" evidence="2">
    <location>
        <begin position="8"/>
        <end position="171"/>
    </location>
</feature>
<keyword evidence="1" id="KW-1133">Transmembrane helix</keyword>
<organism evidence="3 4">
    <name type="scientific">Candidatus Woesebacteria bacterium RBG_16_42_24</name>
    <dbReference type="NCBI Taxonomy" id="1802485"/>
    <lineage>
        <taxon>Bacteria</taxon>
        <taxon>Candidatus Woeseibacteriota</taxon>
    </lineage>
</organism>
<dbReference type="PANTHER" id="PTHR48090">
    <property type="entry name" value="UNDECAPRENYL-PHOSPHATE 4-DEOXY-4-FORMAMIDO-L-ARABINOSE TRANSFERASE-RELATED"/>
    <property type="match status" value="1"/>
</dbReference>
<dbReference type="InterPro" id="IPR029044">
    <property type="entry name" value="Nucleotide-diphossugar_trans"/>
</dbReference>
<gene>
    <name evidence="3" type="ORF">A2V97_00910</name>
</gene>
<dbReference type="Pfam" id="PF00535">
    <property type="entry name" value="Glycos_transf_2"/>
    <property type="match status" value="1"/>
</dbReference>
<protein>
    <recommendedName>
        <fullName evidence="2">Glycosyltransferase 2-like domain-containing protein</fullName>
    </recommendedName>
</protein>
<name>A0A1F7XLD1_9BACT</name>
<evidence type="ECO:0000313" key="3">
    <source>
        <dbReference type="EMBL" id="OGM15589.1"/>
    </source>
</evidence>
<dbReference type="AlphaFoldDB" id="A0A1F7XLD1"/>
<dbReference type="EMBL" id="MGFX01000002">
    <property type="protein sequence ID" value="OGM15589.1"/>
    <property type="molecule type" value="Genomic_DNA"/>
</dbReference>
<dbReference type="PANTHER" id="PTHR48090:SF7">
    <property type="entry name" value="RFBJ PROTEIN"/>
    <property type="match status" value="1"/>
</dbReference>
<dbReference type="InterPro" id="IPR001173">
    <property type="entry name" value="Glyco_trans_2-like"/>
</dbReference>
<reference evidence="3 4" key="1">
    <citation type="journal article" date="2016" name="Nat. Commun.">
        <title>Thousands of microbial genomes shed light on interconnected biogeochemical processes in an aquifer system.</title>
        <authorList>
            <person name="Anantharaman K."/>
            <person name="Brown C.T."/>
            <person name="Hug L.A."/>
            <person name="Sharon I."/>
            <person name="Castelle C.J."/>
            <person name="Probst A.J."/>
            <person name="Thomas B.C."/>
            <person name="Singh A."/>
            <person name="Wilkins M.J."/>
            <person name="Karaoz U."/>
            <person name="Brodie E.L."/>
            <person name="Williams K.H."/>
            <person name="Hubbard S.S."/>
            <person name="Banfield J.F."/>
        </authorList>
    </citation>
    <scope>NUCLEOTIDE SEQUENCE [LARGE SCALE GENOMIC DNA]</scope>
</reference>
<dbReference type="Proteomes" id="UP000177382">
    <property type="component" value="Unassembled WGS sequence"/>
</dbReference>
<feature type="transmembrane region" description="Helical" evidence="1">
    <location>
        <begin position="297"/>
        <end position="317"/>
    </location>
</feature>
<dbReference type="SUPFAM" id="SSF53448">
    <property type="entry name" value="Nucleotide-diphospho-sugar transferases"/>
    <property type="match status" value="1"/>
</dbReference>